<organism evidence="3 4">
    <name type="scientific">Paenibacillus ferrarius</name>
    <dbReference type="NCBI Taxonomy" id="1469647"/>
    <lineage>
        <taxon>Bacteria</taxon>
        <taxon>Bacillati</taxon>
        <taxon>Bacillota</taxon>
        <taxon>Bacilli</taxon>
        <taxon>Bacillales</taxon>
        <taxon>Paenibacillaceae</taxon>
        <taxon>Paenibacillus</taxon>
    </lineage>
</organism>
<gene>
    <name evidence="3" type="ORF">BC351_34185</name>
</gene>
<evidence type="ECO:0000256" key="1">
    <source>
        <dbReference type="SAM" id="MobiDB-lite"/>
    </source>
</evidence>
<dbReference type="Pfam" id="PF13508">
    <property type="entry name" value="Acetyltransf_7"/>
    <property type="match status" value="1"/>
</dbReference>
<dbReference type="PROSITE" id="PS51186">
    <property type="entry name" value="GNAT"/>
    <property type="match status" value="1"/>
</dbReference>
<evidence type="ECO:0000313" key="3">
    <source>
        <dbReference type="EMBL" id="OPH51866.1"/>
    </source>
</evidence>
<dbReference type="Gene3D" id="3.40.630.30">
    <property type="match status" value="1"/>
</dbReference>
<name>A0A1V4HDD4_9BACL</name>
<evidence type="ECO:0000259" key="2">
    <source>
        <dbReference type="PROSITE" id="PS51186"/>
    </source>
</evidence>
<dbReference type="RefSeq" id="WP_158082242.1">
    <property type="nucleotide sequence ID" value="NZ_MBTG01000029.1"/>
</dbReference>
<dbReference type="InterPro" id="IPR000182">
    <property type="entry name" value="GNAT_dom"/>
</dbReference>
<dbReference type="CDD" id="cd04301">
    <property type="entry name" value="NAT_SF"/>
    <property type="match status" value="1"/>
</dbReference>
<dbReference type="OrthoDB" id="8365150at2"/>
<dbReference type="STRING" id="1469647.BC351_34185"/>
<keyword evidence="4" id="KW-1185">Reference proteome</keyword>
<dbReference type="AlphaFoldDB" id="A0A1V4HDD4"/>
<evidence type="ECO:0000313" key="4">
    <source>
        <dbReference type="Proteomes" id="UP000190626"/>
    </source>
</evidence>
<protein>
    <recommendedName>
        <fullName evidence="2">N-acetyltransferase domain-containing protein</fullName>
    </recommendedName>
</protein>
<reference evidence="4" key="1">
    <citation type="submission" date="2016-07" db="EMBL/GenBank/DDBJ databases">
        <authorList>
            <person name="Florea S."/>
            <person name="Webb J.S."/>
            <person name="Jaromczyk J."/>
            <person name="Schardl C.L."/>
        </authorList>
    </citation>
    <scope>NUCLEOTIDE SEQUENCE [LARGE SCALE GENOMIC DNA]</scope>
    <source>
        <strain evidence="4">CY1</strain>
    </source>
</reference>
<dbReference type="Proteomes" id="UP000190626">
    <property type="component" value="Unassembled WGS sequence"/>
</dbReference>
<accession>A0A1V4HDD4</accession>
<dbReference type="SUPFAM" id="SSF55729">
    <property type="entry name" value="Acyl-CoA N-acyltransferases (Nat)"/>
    <property type="match status" value="1"/>
</dbReference>
<dbReference type="InterPro" id="IPR016181">
    <property type="entry name" value="Acyl_CoA_acyltransferase"/>
</dbReference>
<feature type="domain" description="N-acetyltransferase" evidence="2">
    <location>
        <begin position="1"/>
        <end position="102"/>
    </location>
</feature>
<proteinExistence type="predicted"/>
<feature type="region of interest" description="Disordered" evidence="1">
    <location>
        <begin position="83"/>
        <end position="102"/>
    </location>
</feature>
<sequence length="102" mass="11109">MPGSRLLGGVLFSSADAPSYKIGWLAVSSRARNKGIATELLRHILKLVDIPAEVSVITFGDEIPNGRPARKLYQKFGFVPQDESIPNGSEGGSRQKFKLLIK</sequence>
<dbReference type="EMBL" id="MBTG01000029">
    <property type="protein sequence ID" value="OPH51866.1"/>
    <property type="molecule type" value="Genomic_DNA"/>
</dbReference>
<comment type="caution">
    <text evidence="3">The sequence shown here is derived from an EMBL/GenBank/DDBJ whole genome shotgun (WGS) entry which is preliminary data.</text>
</comment>
<dbReference type="GO" id="GO:0016747">
    <property type="term" value="F:acyltransferase activity, transferring groups other than amino-acyl groups"/>
    <property type="evidence" value="ECO:0007669"/>
    <property type="project" value="InterPro"/>
</dbReference>